<dbReference type="AlphaFoldDB" id="X0X344"/>
<protein>
    <submittedName>
        <fullName evidence="2">Uncharacterized protein</fullName>
    </submittedName>
</protein>
<proteinExistence type="predicted"/>
<accession>X0X344</accession>
<organism evidence="2">
    <name type="scientific">marine sediment metagenome</name>
    <dbReference type="NCBI Taxonomy" id="412755"/>
    <lineage>
        <taxon>unclassified sequences</taxon>
        <taxon>metagenomes</taxon>
        <taxon>ecological metagenomes</taxon>
    </lineage>
</organism>
<evidence type="ECO:0000313" key="2">
    <source>
        <dbReference type="EMBL" id="GAG37639.1"/>
    </source>
</evidence>
<reference evidence="2" key="1">
    <citation type="journal article" date="2014" name="Front. Microbiol.">
        <title>High frequency of phylogenetically diverse reductive dehalogenase-homologous genes in deep subseafloor sedimentary metagenomes.</title>
        <authorList>
            <person name="Kawai M."/>
            <person name="Futagami T."/>
            <person name="Toyoda A."/>
            <person name="Takaki Y."/>
            <person name="Nishi S."/>
            <person name="Hori S."/>
            <person name="Arai W."/>
            <person name="Tsubouchi T."/>
            <person name="Morono Y."/>
            <person name="Uchiyama I."/>
            <person name="Ito T."/>
            <person name="Fujiyama A."/>
            <person name="Inagaki F."/>
            <person name="Takami H."/>
        </authorList>
    </citation>
    <scope>NUCLEOTIDE SEQUENCE</scope>
    <source>
        <strain evidence="2">Expedition CK06-06</strain>
    </source>
</reference>
<feature type="non-terminal residue" evidence="2">
    <location>
        <position position="1"/>
    </location>
</feature>
<sequence length="53" mass="4982">GAALVGGGTAASTKDDQAGSGTLFCESQFSGGAEAVMSGSVLKVTVEITCSGA</sequence>
<name>X0X344_9ZZZZ</name>
<feature type="region of interest" description="Disordered" evidence="1">
    <location>
        <begin position="1"/>
        <end position="20"/>
    </location>
</feature>
<evidence type="ECO:0000256" key="1">
    <source>
        <dbReference type="SAM" id="MobiDB-lite"/>
    </source>
</evidence>
<comment type="caution">
    <text evidence="2">The sequence shown here is derived from an EMBL/GenBank/DDBJ whole genome shotgun (WGS) entry which is preliminary data.</text>
</comment>
<gene>
    <name evidence="2" type="ORF">S01H1_72740</name>
</gene>
<dbReference type="EMBL" id="BARS01048544">
    <property type="protein sequence ID" value="GAG37639.1"/>
    <property type="molecule type" value="Genomic_DNA"/>
</dbReference>